<name>A0AA91DGP5_VARPD</name>
<dbReference type="InterPro" id="IPR019289">
    <property type="entry name" value="Phage_tail_E/E"/>
</dbReference>
<gene>
    <name evidence="2" type="ORF">A3K87_04395</name>
</gene>
<evidence type="ECO:0000256" key="1">
    <source>
        <dbReference type="SAM" id="MobiDB-lite"/>
    </source>
</evidence>
<dbReference type="RefSeq" id="WP_081271639.1">
    <property type="nucleotide sequence ID" value="NZ_LVHG01000106.1"/>
</dbReference>
<dbReference type="Pfam" id="PF10109">
    <property type="entry name" value="Phage_TAC_7"/>
    <property type="match status" value="1"/>
</dbReference>
<dbReference type="AlphaFoldDB" id="A0AA91DGP5"/>
<evidence type="ECO:0000313" key="2">
    <source>
        <dbReference type="EMBL" id="OAK55042.1"/>
    </source>
</evidence>
<reference evidence="2 3" key="1">
    <citation type="submission" date="2016-03" db="EMBL/GenBank/DDBJ databases">
        <title>Genome sequence of Variovorax paradoxus KB5.</title>
        <authorList>
            <person name="Jeong H."/>
            <person name="Hong C.E."/>
            <person name="Jo S.H."/>
            <person name="Park J.M."/>
        </authorList>
    </citation>
    <scope>NUCLEOTIDE SEQUENCE [LARGE SCALE GENOMIC DNA]</scope>
    <source>
        <strain evidence="2 3">KB5</strain>
    </source>
</reference>
<dbReference type="EMBL" id="LVHG01000106">
    <property type="protein sequence ID" value="OAK55042.1"/>
    <property type="molecule type" value="Genomic_DNA"/>
</dbReference>
<accession>A0AA91DGP5</accession>
<evidence type="ECO:0000313" key="3">
    <source>
        <dbReference type="Proteomes" id="UP000077852"/>
    </source>
</evidence>
<dbReference type="Proteomes" id="UP000077852">
    <property type="component" value="Unassembled WGS sequence"/>
</dbReference>
<proteinExistence type="predicted"/>
<protein>
    <submittedName>
        <fullName evidence="2">Phage tail protein</fullName>
    </submittedName>
</protein>
<feature type="compositionally biased region" description="Low complexity" evidence="1">
    <location>
        <begin position="1"/>
        <end position="27"/>
    </location>
</feature>
<feature type="region of interest" description="Disordered" evidence="1">
    <location>
        <begin position="1"/>
        <end position="32"/>
    </location>
</feature>
<organism evidence="2 3">
    <name type="scientific">Variovorax paradoxus</name>
    <dbReference type="NCBI Taxonomy" id="34073"/>
    <lineage>
        <taxon>Bacteria</taxon>
        <taxon>Pseudomonadati</taxon>
        <taxon>Pseudomonadota</taxon>
        <taxon>Betaproteobacteria</taxon>
        <taxon>Burkholderiales</taxon>
        <taxon>Comamonadaceae</taxon>
        <taxon>Variovorax</taxon>
    </lineage>
</organism>
<sequence length="117" mass="12420">MNFNDTSAAGDSQQTTATAATQPNAVTLDTPVVRGNQTISQVTIRKPRSGELRGTSLASLMQMDVLALTTLLPRVTMPSLTKPEIEALEPSDLLQLGTEVVNFLLPRADRISASPSA</sequence>
<comment type="caution">
    <text evidence="2">The sequence shown here is derived from an EMBL/GenBank/DDBJ whole genome shotgun (WGS) entry which is preliminary data.</text>
</comment>